<dbReference type="AlphaFoldDB" id="A0A2I0M8X3"/>
<keyword evidence="9" id="KW-1185">Reference proteome</keyword>
<name>A0A2I0M8X3_COLLI</name>
<comment type="caution">
    <text evidence="8">The sequence shown here is derived from an EMBL/GenBank/DDBJ whole genome shotgun (WGS) entry which is preliminary data.</text>
</comment>
<evidence type="ECO:0000256" key="4">
    <source>
        <dbReference type="ARBA" id="ARBA00022694"/>
    </source>
</evidence>
<dbReference type="Pfam" id="PF03942">
    <property type="entry name" value="DTW"/>
    <property type="match status" value="1"/>
</dbReference>
<dbReference type="PANTHER" id="PTHR21392:SF0">
    <property type="entry name" value="TRNA-URIDINE AMINOCARBOXYPROPYLTRANSFERASE 2"/>
    <property type="match status" value="1"/>
</dbReference>
<evidence type="ECO:0000256" key="5">
    <source>
        <dbReference type="ARBA" id="ARBA00034489"/>
    </source>
</evidence>
<dbReference type="STRING" id="8932.A0A2I0M8X3"/>
<dbReference type="Gene3D" id="3.60.10.10">
    <property type="entry name" value="Endonuclease/exonuclease/phosphatase"/>
    <property type="match status" value="1"/>
</dbReference>
<dbReference type="InterPro" id="IPR039262">
    <property type="entry name" value="DTWD2/TAPT"/>
</dbReference>
<accession>A0A2I0M8X3</accession>
<comment type="catalytic activity">
    <reaction evidence="6">
        <text>a uridine in tRNA + S-adenosyl-L-methionine = a 3-[(3S)-3-amino-3-carboxypropyl]uridine in tRNA + S-methyl-5'-thioadenosine + H(+)</text>
        <dbReference type="Rhea" id="RHEA:62432"/>
        <dbReference type="Rhea" id="RHEA-COMP:13339"/>
        <dbReference type="Rhea" id="RHEA-COMP:16092"/>
        <dbReference type="ChEBI" id="CHEBI:15378"/>
        <dbReference type="ChEBI" id="CHEBI:17509"/>
        <dbReference type="ChEBI" id="CHEBI:59789"/>
        <dbReference type="ChEBI" id="CHEBI:65315"/>
        <dbReference type="ChEBI" id="CHEBI:82930"/>
        <dbReference type="EC" id="2.5.1.25"/>
    </reaction>
</comment>
<reference evidence="8 9" key="1">
    <citation type="journal article" date="2013" name="Science">
        <title>Genomic diversity and evolution of the head crest in the rock pigeon.</title>
        <authorList>
            <person name="Shapiro M.D."/>
            <person name="Kronenberg Z."/>
            <person name="Li C."/>
            <person name="Domyan E.T."/>
            <person name="Pan H."/>
            <person name="Campbell M."/>
            <person name="Tan H."/>
            <person name="Huff C.D."/>
            <person name="Hu H."/>
            <person name="Vickrey A.I."/>
            <person name="Nielsen S.C."/>
            <person name="Stringham S.A."/>
            <person name="Hu H."/>
            <person name="Willerslev E."/>
            <person name="Gilbert M.T."/>
            <person name="Yandell M."/>
            <person name="Zhang G."/>
            <person name="Wang J."/>
        </authorList>
    </citation>
    <scope>NUCLEOTIDE SEQUENCE [LARGE SCALE GENOMIC DNA]</scope>
    <source>
        <tissue evidence="8">Blood</tissue>
    </source>
</reference>
<evidence type="ECO:0000313" key="9">
    <source>
        <dbReference type="Proteomes" id="UP000053872"/>
    </source>
</evidence>
<evidence type="ECO:0000256" key="6">
    <source>
        <dbReference type="ARBA" id="ARBA00048718"/>
    </source>
</evidence>
<evidence type="ECO:0000256" key="2">
    <source>
        <dbReference type="ARBA" id="ARBA00022679"/>
    </source>
</evidence>
<evidence type="ECO:0000259" key="7">
    <source>
        <dbReference type="SMART" id="SM01144"/>
    </source>
</evidence>
<dbReference type="InterPro" id="IPR036691">
    <property type="entry name" value="Endo/exonu/phosph_ase_sf"/>
</dbReference>
<gene>
    <name evidence="8" type="primary">DTWD2</name>
    <name evidence="8" type="ORF">A306_00010552</name>
</gene>
<sequence>METWWDGSCDWGVGMEGHRLFREGRQGRRGGSVTFYVNDYLECMELCLGMDEELTKSLQVRRTGTGDIIVGVCYRPPNQEDQVDEALYGQMGAASHSQAMVLTGDFSYPNICWRDNTAGYKHSRRFLECVGGSFLLQVIEKPLRRGAVQDLILTNKKGPVGNVKLKGCLVCSDHEMMEFKMLRTVRRVHNKLTALDFRRADFVLFRDLACANLLKFNKAKCKVLHVGQGNAKHRYRLCREWIESSPEEEDLGMLIVEKLNMTWWCALAAQKASHILSYIKRSVVKGELQLLFEPLNAANCTVTSTSPSASRAAFPLAPCHVDYDCIPHDLQKSLCCLTPSLLTLEWLEQRGAKGHGHGAASSGGQMGAAQVIARQIALTCSEIAYSRPQKVCLCPFLPIHPLKVSTCLYIIQHPAEESRVLRTVPLLAACLPPDKCKILVGRRFSEERYPELATVCRNPDTIILYPGADATNLEEFAVTSSGPSVMIIIDGTWSQAKDIFYKNSLFRLPKQVQVKNNISSQYVIRTQPTNTCLSTLECAAVALTIMEKNKSIQETILRPLQALCSFQLQHGAQIHHSKEHLLKNGLYDKPMPKNKRKLRRMELLVNNVKI</sequence>
<dbReference type="EMBL" id="AKCR02000029">
    <property type="protein sequence ID" value="PKK26128.1"/>
    <property type="molecule type" value="Genomic_DNA"/>
</dbReference>
<dbReference type="Proteomes" id="UP000053872">
    <property type="component" value="Unassembled WGS sequence"/>
</dbReference>
<keyword evidence="4" id="KW-0819">tRNA processing</keyword>
<dbReference type="SMART" id="SM01144">
    <property type="entry name" value="DTW"/>
    <property type="match status" value="1"/>
</dbReference>
<keyword evidence="2" id="KW-0808">Transferase</keyword>
<comment type="similarity">
    <text evidence="5">Belongs to the TDD superfamily. DTWD2 family.</text>
</comment>
<dbReference type="InParanoid" id="A0A2I0M8X3"/>
<dbReference type="GO" id="GO:0016432">
    <property type="term" value="F:tRNA-uridine aminocarboxypropyltransferase activity"/>
    <property type="evidence" value="ECO:0007669"/>
    <property type="project" value="UniProtKB-EC"/>
</dbReference>
<dbReference type="GO" id="GO:0008033">
    <property type="term" value="P:tRNA processing"/>
    <property type="evidence" value="ECO:0007669"/>
    <property type="project" value="UniProtKB-KW"/>
</dbReference>
<evidence type="ECO:0000256" key="1">
    <source>
        <dbReference type="ARBA" id="ARBA00012386"/>
    </source>
</evidence>
<evidence type="ECO:0000313" key="8">
    <source>
        <dbReference type="EMBL" id="PKK26128.1"/>
    </source>
</evidence>
<dbReference type="EC" id="2.5.1.25" evidence="1"/>
<dbReference type="InterPro" id="IPR005636">
    <property type="entry name" value="DTW"/>
</dbReference>
<proteinExistence type="inferred from homology"/>
<evidence type="ECO:0000256" key="3">
    <source>
        <dbReference type="ARBA" id="ARBA00022691"/>
    </source>
</evidence>
<feature type="domain" description="DTW" evidence="7">
    <location>
        <begin position="382"/>
        <end position="572"/>
    </location>
</feature>
<dbReference type="PANTHER" id="PTHR21392">
    <property type="entry name" value="TRNA-URIDINE AMINOCARBOXYPROPYLTRANSFERASE 2"/>
    <property type="match status" value="1"/>
</dbReference>
<protein>
    <recommendedName>
        <fullName evidence="1">tRNA-uridine aminocarboxypropyltransferase</fullName>
        <ecNumber evidence="1">2.5.1.25</ecNumber>
    </recommendedName>
</protein>
<keyword evidence="3" id="KW-0949">S-adenosyl-L-methionine</keyword>
<organism evidence="8 9">
    <name type="scientific">Columba livia</name>
    <name type="common">Rock dove</name>
    <dbReference type="NCBI Taxonomy" id="8932"/>
    <lineage>
        <taxon>Eukaryota</taxon>
        <taxon>Metazoa</taxon>
        <taxon>Chordata</taxon>
        <taxon>Craniata</taxon>
        <taxon>Vertebrata</taxon>
        <taxon>Euteleostomi</taxon>
        <taxon>Archelosauria</taxon>
        <taxon>Archosauria</taxon>
        <taxon>Dinosauria</taxon>
        <taxon>Saurischia</taxon>
        <taxon>Theropoda</taxon>
        <taxon>Coelurosauria</taxon>
        <taxon>Aves</taxon>
        <taxon>Neognathae</taxon>
        <taxon>Neoaves</taxon>
        <taxon>Columbimorphae</taxon>
        <taxon>Columbiformes</taxon>
        <taxon>Columbidae</taxon>
        <taxon>Columba</taxon>
    </lineage>
</organism>